<protein>
    <submittedName>
        <fullName evidence="3">Uncharacterized protein</fullName>
    </submittedName>
</protein>
<feature type="compositionally biased region" description="Acidic residues" evidence="1">
    <location>
        <begin position="1"/>
        <end position="20"/>
    </location>
</feature>
<dbReference type="InterPro" id="IPR046121">
    <property type="entry name" value="DUF6118"/>
</dbReference>
<accession>A0A285V2S8</accession>
<keyword evidence="2" id="KW-0812">Transmembrane</keyword>
<dbReference type="RefSeq" id="WP_097143379.1">
    <property type="nucleotide sequence ID" value="NZ_OBQD01000045.1"/>
</dbReference>
<evidence type="ECO:0000313" key="4">
    <source>
        <dbReference type="Proteomes" id="UP000219167"/>
    </source>
</evidence>
<gene>
    <name evidence="3" type="ORF">SAMN05892877_14512</name>
</gene>
<dbReference type="Pfam" id="PF19613">
    <property type="entry name" value="DUF6118"/>
    <property type="match status" value="1"/>
</dbReference>
<feature type="region of interest" description="Disordered" evidence="1">
    <location>
        <begin position="1"/>
        <end position="21"/>
    </location>
</feature>
<evidence type="ECO:0000256" key="2">
    <source>
        <dbReference type="SAM" id="Phobius"/>
    </source>
</evidence>
<dbReference type="AlphaFoldDB" id="A0A285V2S8"/>
<keyword evidence="2" id="KW-0472">Membrane</keyword>
<organism evidence="3 4">
    <name type="scientific">Rhizobium subbaraonis</name>
    <dbReference type="NCBI Taxonomy" id="908946"/>
    <lineage>
        <taxon>Bacteria</taxon>
        <taxon>Pseudomonadati</taxon>
        <taxon>Pseudomonadota</taxon>
        <taxon>Alphaproteobacteria</taxon>
        <taxon>Hyphomicrobiales</taxon>
        <taxon>Rhizobiaceae</taxon>
        <taxon>Rhizobium/Agrobacterium group</taxon>
        <taxon>Rhizobium</taxon>
    </lineage>
</organism>
<name>A0A285V2S8_9HYPH</name>
<sequence length="251" mass="27533">MAELDDDREGLPEALDEDAGDPAAAFDALRQTVEGLAGDLTREMTTIRKGVEAAFEEFDRQGPAQDYKPELAQIVQQLAHVAERLHGVEQSPILRQGAQHYAAALECSGEGLVRTAVQQLERQAADLERAGRNLGAYTKSAYDRKSQDFRMWMAGLIGLFVGIFLILLLPRFLPFSADSHVAALVIGQDRWNAGVTMMRVADPRSWRSVADSSQLVRGNAEAIGQCAEAARMADVDQRCTIIVKAPVRQQN</sequence>
<dbReference type="Proteomes" id="UP000219167">
    <property type="component" value="Unassembled WGS sequence"/>
</dbReference>
<reference evidence="3 4" key="1">
    <citation type="submission" date="2017-08" db="EMBL/GenBank/DDBJ databases">
        <authorList>
            <person name="de Groot N.N."/>
        </authorList>
    </citation>
    <scope>NUCLEOTIDE SEQUENCE [LARGE SCALE GENOMIC DNA]</scope>
    <source>
        <strain evidence="3 4">JC85</strain>
    </source>
</reference>
<dbReference type="EMBL" id="OBQD01000045">
    <property type="protein sequence ID" value="SOC48247.1"/>
    <property type="molecule type" value="Genomic_DNA"/>
</dbReference>
<proteinExistence type="predicted"/>
<keyword evidence="2" id="KW-1133">Transmembrane helix</keyword>
<evidence type="ECO:0000313" key="3">
    <source>
        <dbReference type="EMBL" id="SOC48247.1"/>
    </source>
</evidence>
<evidence type="ECO:0000256" key="1">
    <source>
        <dbReference type="SAM" id="MobiDB-lite"/>
    </source>
</evidence>
<keyword evidence="4" id="KW-1185">Reference proteome</keyword>
<dbReference type="OrthoDB" id="7277275at2"/>
<feature type="transmembrane region" description="Helical" evidence="2">
    <location>
        <begin position="149"/>
        <end position="169"/>
    </location>
</feature>